<keyword evidence="3 4" id="KW-0560">Oxidoreductase</keyword>
<keyword evidence="6" id="KW-0547">Nucleotide-binding</keyword>
<name>A0A9D0ZKE3_9FIRM</name>
<evidence type="ECO:0000256" key="7">
    <source>
        <dbReference type="PIRSR" id="PIRSR000185-3"/>
    </source>
</evidence>
<evidence type="ECO:0000256" key="8">
    <source>
        <dbReference type="RuleBase" id="RU004417"/>
    </source>
</evidence>
<feature type="domain" description="Glutamate/phenylalanine/leucine/valine/L-tryptophan dehydrogenase C-terminal" evidence="9">
    <location>
        <begin position="183"/>
        <end position="415"/>
    </location>
</feature>
<dbReference type="PRINTS" id="PR00082">
    <property type="entry name" value="GLFDHDRGNASE"/>
</dbReference>
<feature type="binding site" evidence="6">
    <location>
        <position position="70"/>
    </location>
    <ligand>
        <name>substrate</name>
    </ligand>
</feature>
<proteinExistence type="inferred from homology"/>
<dbReference type="AlphaFoldDB" id="A0A9D0ZKE3"/>
<dbReference type="PIRSF" id="PIRSF000185">
    <property type="entry name" value="Glu_DH"/>
    <property type="match status" value="1"/>
</dbReference>
<dbReference type="InterPro" id="IPR036291">
    <property type="entry name" value="NAD(P)-bd_dom_sf"/>
</dbReference>
<protein>
    <recommendedName>
        <fullName evidence="2 4">Glutamate dehydrogenase</fullName>
    </recommendedName>
</protein>
<gene>
    <name evidence="10" type="ORF">IAA52_04090</name>
</gene>
<dbReference type="Gene3D" id="3.40.50.720">
    <property type="entry name" value="NAD(P)-binding Rossmann-like Domain"/>
    <property type="match status" value="1"/>
</dbReference>
<evidence type="ECO:0000256" key="1">
    <source>
        <dbReference type="ARBA" id="ARBA00006382"/>
    </source>
</evidence>
<dbReference type="InterPro" id="IPR006097">
    <property type="entry name" value="Glu/Leu/Phe/Val/Trp_DH_dimer"/>
</dbReference>
<dbReference type="InterPro" id="IPR006095">
    <property type="entry name" value="Glu/Leu/Phe/Val/Trp_DH"/>
</dbReference>
<keyword evidence="6" id="KW-0520">NAD</keyword>
<feature type="active site" description="Proton donor" evidence="5">
    <location>
        <position position="106"/>
    </location>
</feature>
<dbReference type="Pfam" id="PF00208">
    <property type="entry name" value="ELFV_dehydrog"/>
    <property type="match status" value="1"/>
</dbReference>
<dbReference type="Proteomes" id="UP000824260">
    <property type="component" value="Unassembled WGS sequence"/>
</dbReference>
<dbReference type="EMBL" id="DVFZ01000040">
    <property type="protein sequence ID" value="HIQ82263.1"/>
    <property type="molecule type" value="Genomic_DNA"/>
</dbReference>
<dbReference type="PANTHER" id="PTHR11606">
    <property type="entry name" value="GLUTAMATE DEHYDROGENASE"/>
    <property type="match status" value="1"/>
</dbReference>
<feature type="binding site" evidence="6">
    <location>
        <position position="190"/>
    </location>
    <ligand>
        <name>NAD(+)</name>
        <dbReference type="ChEBI" id="CHEBI:57540"/>
    </ligand>
</feature>
<feature type="binding site" evidence="6">
    <location>
        <position position="351"/>
    </location>
    <ligand>
        <name>substrate</name>
    </ligand>
</feature>
<dbReference type="PROSITE" id="PS00074">
    <property type="entry name" value="GLFV_DEHYDROGENASE"/>
    <property type="match status" value="1"/>
</dbReference>
<dbReference type="Gene3D" id="3.40.50.10860">
    <property type="entry name" value="Leucine Dehydrogenase, chain A, domain 1"/>
    <property type="match status" value="1"/>
</dbReference>
<dbReference type="Pfam" id="PF02812">
    <property type="entry name" value="ELFV_dehydrog_N"/>
    <property type="match status" value="1"/>
</dbReference>
<reference evidence="10" key="1">
    <citation type="submission" date="2020-10" db="EMBL/GenBank/DDBJ databases">
        <authorList>
            <person name="Gilroy R."/>
        </authorList>
    </citation>
    <scope>NUCLEOTIDE SEQUENCE</scope>
    <source>
        <strain evidence="10">ChiSjej6B24-2974</strain>
    </source>
</reference>
<evidence type="ECO:0000256" key="3">
    <source>
        <dbReference type="ARBA" id="ARBA00023002"/>
    </source>
</evidence>
<dbReference type="PANTHER" id="PTHR11606:SF13">
    <property type="entry name" value="GLUTAMATE DEHYDROGENASE 1, MITOCHONDRIAL"/>
    <property type="match status" value="1"/>
</dbReference>
<evidence type="ECO:0000256" key="2">
    <source>
        <dbReference type="ARBA" id="ARBA00012896"/>
    </source>
</evidence>
<comment type="similarity">
    <text evidence="1 4 8">Belongs to the Glu/Leu/Phe/Val dehydrogenases family.</text>
</comment>
<evidence type="ECO:0000256" key="4">
    <source>
        <dbReference type="PIRNR" id="PIRNR000185"/>
    </source>
</evidence>
<organism evidence="10 11">
    <name type="scientific">Candidatus Pullichristensenella stercorigallinarum</name>
    <dbReference type="NCBI Taxonomy" id="2840909"/>
    <lineage>
        <taxon>Bacteria</taxon>
        <taxon>Bacillati</taxon>
        <taxon>Bacillota</taxon>
        <taxon>Clostridia</taxon>
        <taxon>Candidatus Pullichristensenella</taxon>
    </lineage>
</organism>
<dbReference type="GO" id="GO:0006538">
    <property type="term" value="P:L-glutamate catabolic process"/>
    <property type="evidence" value="ECO:0007669"/>
    <property type="project" value="TreeGrafter"/>
</dbReference>
<feature type="site" description="Important for catalysis" evidence="7">
    <location>
        <position position="146"/>
    </location>
</feature>
<dbReference type="FunFam" id="3.40.50.10860:FF:000003">
    <property type="entry name" value="Glutamate dehydrogenase"/>
    <property type="match status" value="1"/>
</dbReference>
<dbReference type="SUPFAM" id="SSF53223">
    <property type="entry name" value="Aminoacid dehydrogenase-like, N-terminal domain"/>
    <property type="match status" value="1"/>
</dbReference>
<dbReference type="GO" id="GO:0004352">
    <property type="term" value="F:glutamate dehydrogenase (NAD+) activity"/>
    <property type="evidence" value="ECO:0007669"/>
    <property type="project" value="TreeGrafter"/>
</dbReference>
<dbReference type="InterPro" id="IPR014362">
    <property type="entry name" value="Glu_DH"/>
</dbReference>
<evidence type="ECO:0000256" key="5">
    <source>
        <dbReference type="PIRSR" id="PIRSR000185-1"/>
    </source>
</evidence>
<accession>A0A9D0ZKE3</accession>
<dbReference type="SMART" id="SM00839">
    <property type="entry name" value="ELFV_dehydrog"/>
    <property type="match status" value="1"/>
</dbReference>
<dbReference type="GO" id="GO:0000166">
    <property type="term" value="F:nucleotide binding"/>
    <property type="evidence" value="ECO:0007669"/>
    <property type="project" value="UniProtKB-KW"/>
</dbReference>
<feature type="binding site" evidence="6">
    <location>
        <position position="221"/>
    </location>
    <ligand>
        <name>NAD(+)</name>
        <dbReference type="ChEBI" id="CHEBI:57540"/>
    </ligand>
</feature>
<dbReference type="InterPro" id="IPR046346">
    <property type="entry name" value="Aminoacid_DH-like_N_sf"/>
</dbReference>
<evidence type="ECO:0000313" key="11">
    <source>
        <dbReference type="Proteomes" id="UP000824260"/>
    </source>
</evidence>
<dbReference type="InterPro" id="IPR033524">
    <property type="entry name" value="Glu/Leu/Phe/Val_DH_AS"/>
</dbReference>
<feature type="binding site" evidence="6">
    <location>
        <position position="94"/>
    </location>
    <ligand>
        <name>substrate</name>
    </ligand>
</feature>
<evidence type="ECO:0000256" key="6">
    <source>
        <dbReference type="PIRSR" id="PIRSR000185-2"/>
    </source>
</evidence>
<dbReference type="CDD" id="cd01076">
    <property type="entry name" value="NAD_bind_1_Glu_DH"/>
    <property type="match status" value="1"/>
</dbReference>
<dbReference type="InterPro" id="IPR006096">
    <property type="entry name" value="Glu/Leu/Phe/Val/Trp_DH_C"/>
</dbReference>
<dbReference type="InterPro" id="IPR033922">
    <property type="entry name" value="NAD_bind_Glu_DH"/>
</dbReference>
<evidence type="ECO:0000259" key="9">
    <source>
        <dbReference type="SMART" id="SM00839"/>
    </source>
</evidence>
<reference evidence="10" key="2">
    <citation type="journal article" date="2021" name="PeerJ">
        <title>Extensive microbial diversity within the chicken gut microbiome revealed by metagenomics and culture.</title>
        <authorList>
            <person name="Gilroy R."/>
            <person name="Ravi A."/>
            <person name="Getino M."/>
            <person name="Pursley I."/>
            <person name="Horton D.L."/>
            <person name="Alikhan N.F."/>
            <person name="Baker D."/>
            <person name="Gharbi K."/>
            <person name="Hall N."/>
            <person name="Watson M."/>
            <person name="Adriaenssens E.M."/>
            <person name="Foster-Nyarko E."/>
            <person name="Jarju S."/>
            <person name="Secka A."/>
            <person name="Antonio M."/>
            <person name="Oren A."/>
            <person name="Chaudhuri R.R."/>
            <person name="La Ragione R."/>
            <person name="Hildebrand F."/>
            <person name="Pallen M.J."/>
        </authorList>
    </citation>
    <scope>NUCLEOTIDE SEQUENCE</scope>
    <source>
        <strain evidence="10">ChiSjej6B24-2974</strain>
    </source>
</reference>
<evidence type="ECO:0000313" key="10">
    <source>
        <dbReference type="EMBL" id="HIQ82263.1"/>
    </source>
</evidence>
<sequence length="418" mass="45478">MPRKHNPFDNFKAVLDKAAELLGLSQNDYVTLKYPERSLRVSLPIRMDNGDVRVFEGFRVQHSSSRGPCKGGIRYHQDVDEDEVKALAAWMTMKCAVVNIPYGGAKGGIQVDPRELSKAELERLTRRFVAMILPLIGPERDIPAPDVNTTPEIMGWIMDTYSMQKGYAVPGVVTGKPIEVGGSLGRSEATGRGVMLCARLLMEKLGRSLAGTTVAVQGMGNVGSVAADLLHREGAKIVAVSDVSGGLYNPNGLPMEELRAHCAARRTLAEFPDGDFTRIGNAELLTCEADILVPAALENTISKSNAADVRAKYIVEGANGPITPAADEILEARGVTVVPDILANAGGVVVSYFEWVQNLQSFRWEENYVNDMLERTMTHAFDEVWALAMEKSASLRMGAYMSALKRVVGAKKLRGIFP</sequence>
<comment type="caution">
    <text evidence="10">The sequence shown here is derived from an EMBL/GenBank/DDBJ whole genome shotgun (WGS) entry which is preliminary data.</text>
</comment>
<dbReference type="SUPFAM" id="SSF51735">
    <property type="entry name" value="NAD(P)-binding Rossmann-fold domains"/>
    <property type="match status" value="1"/>
</dbReference>